<evidence type="ECO:0000256" key="10">
    <source>
        <dbReference type="ARBA" id="ARBA00047928"/>
    </source>
</evidence>
<dbReference type="InterPro" id="IPR011050">
    <property type="entry name" value="Pectin_lyase_fold/virulence"/>
</dbReference>
<comment type="caution">
    <text evidence="14">The sequence shown here is derived from an EMBL/GenBank/DDBJ whole genome shotgun (WGS) entry which is preliminary data.</text>
</comment>
<dbReference type="PROSITE" id="PS00503">
    <property type="entry name" value="PECTINESTERASE_2"/>
    <property type="match status" value="1"/>
</dbReference>
<comment type="similarity">
    <text evidence="3">Belongs to the pectinesterase family.</text>
</comment>
<keyword evidence="9 12" id="KW-0063">Aspartyl esterase</keyword>
<dbReference type="EMBL" id="JANQDX010000005">
    <property type="protein sequence ID" value="KAL0924909.1"/>
    <property type="molecule type" value="Genomic_DNA"/>
</dbReference>
<dbReference type="InterPro" id="IPR033131">
    <property type="entry name" value="Pectinesterase_Asp_AS"/>
</dbReference>
<comment type="subcellular location">
    <subcellularLocation>
        <location evidence="1">Secreted</location>
        <location evidence="1">Cell wall</location>
    </subcellularLocation>
</comment>
<dbReference type="Gene3D" id="2.160.20.10">
    <property type="entry name" value="Single-stranded right-handed beta-helix, Pectin lyase-like"/>
    <property type="match status" value="1"/>
</dbReference>
<gene>
    <name evidence="14" type="ORF">M5K25_005769</name>
</gene>
<dbReference type="InterPro" id="IPR012334">
    <property type="entry name" value="Pectin_lyas_fold"/>
</dbReference>
<evidence type="ECO:0000259" key="13">
    <source>
        <dbReference type="Pfam" id="PF01095"/>
    </source>
</evidence>
<dbReference type="GO" id="GO:0030599">
    <property type="term" value="F:pectinesterase activity"/>
    <property type="evidence" value="ECO:0007669"/>
    <property type="project" value="UniProtKB-UniRule"/>
</dbReference>
<name>A0ABD0VIC7_DENTH</name>
<evidence type="ECO:0000313" key="15">
    <source>
        <dbReference type="Proteomes" id="UP001552299"/>
    </source>
</evidence>
<sequence>MAVYGALTLLLVISCVFLASQTVFCYGLQNFISWNDLRVNVDYKNSNSMNEGERRGVLFVSKDGAGHSKTVQGAVDMVPAGNQHRIKIYISPGVYREKVLVPVTKPYISFIGNKSGETVISWNLRASDHDSAGQAVGTLASASVAIEADYFCANGITFENTAPGAQAGASGMQAVALRLAGDKAMLYQCRVLGHQDTLFDQTGRHFFYECYIQGSIDFIFGSAKSLYQECTLHVVAETYGAIAASQRNSPFDDSGFSFQGCKLYGTGMVYLGRAWGKYARIVYSYCQLEGIILSQGWNDWEDSTRQSTVWFGEFNCSGRGADLSNRVPWARSLTYQEAKPFLNQHYIDGHQWLSL</sequence>
<evidence type="ECO:0000256" key="11">
    <source>
        <dbReference type="PROSITE-ProRule" id="PRU10040"/>
    </source>
</evidence>
<keyword evidence="7 12" id="KW-0732">Signal</keyword>
<dbReference type="AlphaFoldDB" id="A0ABD0VIC7"/>
<evidence type="ECO:0000256" key="3">
    <source>
        <dbReference type="ARBA" id="ARBA00008891"/>
    </source>
</evidence>
<dbReference type="SUPFAM" id="SSF51126">
    <property type="entry name" value="Pectin lyase-like"/>
    <property type="match status" value="1"/>
</dbReference>
<feature type="signal peptide" evidence="12">
    <location>
        <begin position="1"/>
        <end position="25"/>
    </location>
</feature>
<evidence type="ECO:0000256" key="9">
    <source>
        <dbReference type="ARBA" id="ARBA00023085"/>
    </source>
</evidence>
<dbReference type="InterPro" id="IPR000070">
    <property type="entry name" value="Pectinesterase_cat"/>
</dbReference>
<comment type="pathway">
    <text evidence="2 12">Glycan metabolism; pectin degradation; 2-dehydro-3-deoxy-D-gluconate from pectin: step 1/5.</text>
</comment>
<dbReference type="Proteomes" id="UP001552299">
    <property type="component" value="Unassembled WGS sequence"/>
</dbReference>
<evidence type="ECO:0000256" key="5">
    <source>
        <dbReference type="ARBA" id="ARBA00022512"/>
    </source>
</evidence>
<dbReference type="EC" id="3.1.1.11" evidence="4 12"/>
<evidence type="ECO:0000313" key="14">
    <source>
        <dbReference type="EMBL" id="KAL0924909.1"/>
    </source>
</evidence>
<dbReference type="GO" id="GO:0045490">
    <property type="term" value="P:pectin catabolic process"/>
    <property type="evidence" value="ECO:0007669"/>
    <property type="project" value="UniProtKB-UniRule"/>
</dbReference>
<dbReference type="Pfam" id="PF01095">
    <property type="entry name" value="Pectinesterase"/>
    <property type="match status" value="1"/>
</dbReference>
<keyword evidence="6" id="KW-0964">Secreted</keyword>
<dbReference type="PANTHER" id="PTHR31321">
    <property type="entry name" value="ACYL-COA THIOESTER HYDROLASE YBHC-RELATED"/>
    <property type="match status" value="1"/>
</dbReference>
<feature type="chain" id="PRO_5044530754" description="Pectinesterase" evidence="12">
    <location>
        <begin position="26"/>
        <end position="355"/>
    </location>
</feature>
<comment type="catalytic activity">
    <reaction evidence="10 12">
        <text>[(1-&gt;4)-alpha-D-galacturonosyl methyl ester](n) + n H2O = [(1-&gt;4)-alpha-D-galacturonosyl](n) + n methanol + n H(+)</text>
        <dbReference type="Rhea" id="RHEA:22380"/>
        <dbReference type="Rhea" id="RHEA-COMP:14570"/>
        <dbReference type="Rhea" id="RHEA-COMP:14573"/>
        <dbReference type="ChEBI" id="CHEBI:15377"/>
        <dbReference type="ChEBI" id="CHEBI:15378"/>
        <dbReference type="ChEBI" id="CHEBI:17790"/>
        <dbReference type="ChEBI" id="CHEBI:140522"/>
        <dbReference type="ChEBI" id="CHEBI:140523"/>
        <dbReference type="EC" id="3.1.1.11"/>
    </reaction>
</comment>
<reference evidence="14 15" key="1">
    <citation type="journal article" date="2024" name="Plant Biotechnol. J.">
        <title>Dendrobium thyrsiflorum genome and its molecular insights into genes involved in important horticultural traits.</title>
        <authorList>
            <person name="Chen B."/>
            <person name="Wang J.Y."/>
            <person name="Zheng P.J."/>
            <person name="Li K.L."/>
            <person name="Liang Y.M."/>
            <person name="Chen X.F."/>
            <person name="Zhang C."/>
            <person name="Zhao X."/>
            <person name="He X."/>
            <person name="Zhang G.Q."/>
            <person name="Liu Z.J."/>
            <person name="Xu Q."/>
        </authorList>
    </citation>
    <scope>NUCLEOTIDE SEQUENCE [LARGE SCALE GENOMIC DNA]</scope>
    <source>
        <strain evidence="14">GZMU011</strain>
    </source>
</reference>
<feature type="active site" evidence="11">
    <location>
        <position position="217"/>
    </location>
</feature>
<evidence type="ECO:0000256" key="6">
    <source>
        <dbReference type="ARBA" id="ARBA00022525"/>
    </source>
</evidence>
<keyword evidence="8 12" id="KW-0378">Hydrolase</keyword>
<evidence type="ECO:0000256" key="8">
    <source>
        <dbReference type="ARBA" id="ARBA00022801"/>
    </source>
</evidence>
<dbReference type="FunFam" id="2.160.20.10:FF:000008">
    <property type="entry name" value="Pectinesterase"/>
    <property type="match status" value="1"/>
</dbReference>
<evidence type="ECO:0000256" key="2">
    <source>
        <dbReference type="ARBA" id="ARBA00005184"/>
    </source>
</evidence>
<dbReference type="GO" id="GO:0042545">
    <property type="term" value="P:cell wall modification"/>
    <property type="evidence" value="ECO:0007669"/>
    <property type="project" value="UniProtKB-UniRule"/>
</dbReference>
<protein>
    <recommendedName>
        <fullName evidence="4 12">Pectinesterase</fullName>
        <ecNumber evidence="4 12">3.1.1.11</ecNumber>
    </recommendedName>
</protein>
<evidence type="ECO:0000256" key="1">
    <source>
        <dbReference type="ARBA" id="ARBA00004191"/>
    </source>
</evidence>
<feature type="domain" description="Pectinesterase catalytic" evidence="13">
    <location>
        <begin position="59"/>
        <end position="349"/>
    </location>
</feature>
<proteinExistence type="inferred from homology"/>
<keyword evidence="5" id="KW-0134">Cell wall</keyword>
<dbReference type="PANTHER" id="PTHR31321:SF31">
    <property type="entry name" value="PECTINESTERASE QRT1"/>
    <property type="match status" value="1"/>
</dbReference>
<organism evidence="14 15">
    <name type="scientific">Dendrobium thyrsiflorum</name>
    <name type="common">Pinecone-like raceme dendrobium</name>
    <name type="synonym">Orchid</name>
    <dbReference type="NCBI Taxonomy" id="117978"/>
    <lineage>
        <taxon>Eukaryota</taxon>
        <taxon>Viridiplantae</taxon>
        <taxon>Streptophyta</taxon>
        <taxon>Embryophyta</taxon>
        <taxon>Tracheophyta</taxon>
        <taxon>Spermatophyta</taxon>
        <taxon>Magnoliopsida</taxon>
        <taxon>Liliopsida</taxon>
        <taxon>Asparagales</taxon>
        <taxon>Orchidaceae</taxon>
        <taxon>Epidendroideae</taxon>
        <taxon>Malaxideae</taxon>
        <taxon>Dendrobiinae</taxon>
        <taxon>Dendrobium</taxon>
    </lineage>
</organism>
<evidence type="ECO:0000256" key="12">
    <source>
        <dbReference type="RuleBase" id="RU000589"/>
    </source>
</evidence>
<evidence type="ECO:0000256" key="4">
    <source>
        <dbReference type="ARBA" id="ARBA00013229"/>
    </source>
</evidence>
<accession>A0ABD0VIC7</accession>
<evidence type="ECO:0000256" key="7">
    <source>
        <dbReference type="ARBA" id="ARBA00022729"/>
    </source>
</evidence>
<keyword evidence="15" id="KW-1185">Reference proteome</keyword>